<dbReference type="InterPro" id="IPR031618">
    <property type="entry name" value="T4SS_TraI"/>
</dbReference>
<keyword evidence="1" id="KW-0732">Signal</keyword>
<reference evidence="2" key="1">
    <citation type="journal article" date="2010" name="J. Bacteriol.">
        <title>A commensal gone bad: complete genome sequence of the prototypical enterotoxigenic Escherichia coli strain H10407.</title>
        <authorList>
            <person name="Crossman L.C."/>
            <person name="Chaudhuri R.R."/>
            <person name="Beatson S.A."/>
            <person name="Wells T.J."/>
            <person name="Desvaux M."/>
            <person name="Cunningham A.F."/>
            <person name="Petty N.K."/>
            <person name="Mahon V."/>
            <person name="Brinkley C."/>
            <person name="Hobman J.L."/>
            <person name="Savarino S.J."/>
            <person name="Turner S.M."/>
            <person name="Pallen M.J."/>
            <person name="Penn C.W."/>
            <person name="Parkhill J."/>
            <person name="Turner A.K."/>
            <person name="Johnson T.J."/>
            <person name="Thomson N.R."/>
            <person name="Smith S.G."/>
            <person name="Henderson I.R."/>
        </authorList>
    </citation>
    <scope>NUCLEOTIDE SEQUENCE [LARGE SCALE GENOMIC DNA]</scope>
    <source>
        <strain evidence="2">ETEC 1392/75</strain>
        <plasmid evidence="2">p746</plasmid>
    </source>
</reference>
<dbReference type="Pfam" id="PF16932">
    <property type="entry name" value="T4SS_TraI"/>
    <property type="match status" value="1"/>
</dbReference>
<accession>D7GKU1</accession>
<evidence type="ECO:0000313" key="2">
    <source>
        <dbReference type="EMBL" id="CBL93598.1"/>
    </source>
</evidence>
<reference evidence="2" key="2">
    <citation type="submission" date="2010-04" db="EMBL/GenBank/DDBJ databases">
        <authorList>
            <person name="Aslett M.A."/>
        </authorList>
    </citation>
    <scope>NUCLEOTIDE SEQUENCE</scope>
    <source>
        <strain evidence="2">ETEC 1392/75</strain>
        <plasmid evidence="2">p746</plasmid>
    </source>
</reference>
<dbReference type="AlphaFoldDB" id="D7GKU1"/>
<protein>
    <submittedName>
        <fullName evidence="2">Relaxase TraI</fullName>
    </submittedName>
</protein>
<feature type="signal peptide" evidence="1">
    <location>
        <begin position="1"/>
        <end position="20"/>
    </location>
</feature>
<organism evidence="2">
    <name type="scientific">Escherichia coli ETEC 1392/75</name>
    <dbReference type="NCBI Taxonomy" id="762608"/>
    <lineage>
        <taxon>Bacteria</taxon>
        <taxon>Pseudomonadati</taxon>
        <taxon>Pseudomonadota</taxon>
        <taxon>Gammaproteobacteria</taxon>
        <taxon>Enterobacterales</taxon>
        <taxon>Enterobacteriaceae</taxon>
        <taxon>Escherichia</taxon>
    </lineage>
</organism>
<feature type="chain" id="PRO_5003096117" evidence="1">
    <location>
        <begin position="21"/>
        <end position="243"/>
    </location>
</feature>
<proteinExistence type="predicted"/>
<sequence length="243" mass="27198">MKALTSLLLPVILLTGCSSSPTISPGGVNTPPPDINAWLKPRSEKPDSLSETRWKMLTDAGKTLGFRGGKAQRSWELIQALNARESTLNALYDFRPLISPEGWLPPVIDEAQDVAHITPDQIRTSSRVWTIIRPERFVSNPPGWRDWLLRGLSTTATPGTEGSVVPEDSVQRKVWETALRQGWQEGRQNADLTLEANQKTLTRDYRKTPRNTPFVLPEPEPFENNIIIDAIFTCNLCNTSSRL</sequence>
<keyword evidence="2" id="KW-0614">Plasmid</keyword>
<geneLocation type="plasmid" evidence="2">
    <name>p746</name>
</geneLocation>
<dbReference type="EMBL" id="FN822748">
    <property type="protein sequence ID" value="CBL93598.1"/>
    <property type="molecule type" value="Genomic_DNA"/>
</dbReference>
<dbReference type="PROSITE" id="PS51257">
    <property type="entry name" value="PROKAR_LIPOPROTEIN"/>
    <property type="match status" value="1"/>
</dbReference>
<evidence type="ECO:0000256" key="1">
    <source>
        <dbReference type="SAM" id="SignalP"/>
    </source>
</evidence>
<gene>
    <name evidence="2" type="primary">traI</name>
    <name evidence="2" type="ORF">ETEC1392/75_p746_107</name>
</gene>
<name>D7GKU1_ECOLX</name>